<dbReference type="HAMAP" id="MF_01930">
    <property type="entry name" value="PurN"/>
    <property type="match status" value="1"/>
</dbReference>
<dbReference type="UniPathway" id="UPA00074">
    <property type="reaction ID" value="UER00126"/>
</dbReference>
<keyword evidence="2 4" id="KW-0808">Transferase</keyword>
<dbReference type="GO" id="GO:0006189">
    <property type="term" value="P:'de novo' IMP biosynthetic process"/>
    <property type="evidence" value="ECO:0007669"/>
    <property type="project" value="UniProtKB-UniRule"/>
</dbReference>
<evidence type="ECO:0000256" key="3">
    <source>
        <dbReference type="ARBA" id="ARBA00022755"/>
    </source>
</evidence>
<feature type="active site" description="Proton donor" evidence="4">
    <location>
        <position position="122"/>
    </location>
</feature>
<comment type="function">
    <text evidence="4">Catalyzes the transfer of a formyl group from 10-formyltetrahydrofolate to 5-phospho-ribosyl-glycinamide (GAR), producing 5-phospho-ribosyl-N-formylglycinamide (FGAR) and tetrahydrofolate.</text>
</comment>
<sequence length="208" mass="21308">MNGAVVSGAVTKGPRRVAILISGGGSNMVALADSMTGDHPARPVLVLSNDPAAGGLAKAAARGIPTAAVDHRPFRGDRAAFEAALLAPLEAARPDIICLAGFMRILTPGFVARFAGRMLNIHPSLLPLYPGLDTHARALAAGDAEAGASVHLVTPELDGGPILGQARVPVEAGDTPETLAARVLAAEHRLYPAVLRRFAAGETGRLDL</sequence>
<evidence type="ECO:0000256" key="1">
    <source>
        <dbReference type="ARBA" id="ARBA00005054"/>
    </source>
</evidence>
<dbReference type="InterPro" id="IPR004607">
    <property type="entry name" value="GART"/>
</dbReference>
<dbReference type="PANTHER" id="PTHR43369:SF2">
    <property type="entry name" value="PHOSPHORIBOSYLGLYCINAMIDE FORMYLTRANSFERASE"/>
    <property type="match status" value="1"/>
</dbReference>
<comment type="similarity">
    <text evidence="4">Belongs to the GART family.</text>
</comment>
<organism evidence="6 7">
    <name type="scientific">Paracoccus sanguinis</name>
    <dbReference type="NCBI Taxonomy" id="1545044"/>
    <lineage>
        <taxon>Bacteria</taxon>
        <taxon>Pseudomonadati</taxon>
        <taxon>Pseudomonadota</taxon>
        <taxon>Alphaproteobacteria</taxon>
        <taxon>Rhodobacterales</taxon>
        <taxon>Paracoccaceae</taxon>
        <taxon>Paracoccus</taxon>
    </lineage>
</organism>
<evidence type="ECO:0000313" key="7">
    <source>
        <dbReference type="Proteomes" id="UP000182944"/>
    </source>
</evidence>
<accession>A0A1H2QM51</accession>
<dbReference type="GO" id="GO:0004644">
    <property type="term" value="F:phosphoribosylglycinamide formyltransferase activity"/>
    <property type="evidence" value="ECO:0007669"/>
    <property type="project" value="UniProtKB-UniRule"/>
</dbReference>
<feature type="binding site" evidence="4">
    <location>
        <position position="120"/>
    </location>
    <ligand>
        <name>(6R)-10-formyltetrahydrofolate</name>
        <dbReference type="ChEBI" id="CHEBI:195366"/>
    </ligand>
</feature>
<dbReference type="CDD" id="cd08645">
    <property type="entry name" value="FMT_core_GART"/>
    <property type="match status" value="1"/>
</dbReference>
<dbReference type="AlphaFoldDB" id="A0A1H2QM51"/>
<gene>
    <name evidence="4" type="primary">purN</name>
    <name evidence="6" type="ORF">SAMN05444276_10162</name>
</gene>
<keyword evidence="3 4" id="KW-0658">Purine biosynthesis</keyword>
<dbReference type="GO" id="GO:0005829">
    <property type="term" value="C:cytosol"/>
    <property type="evidence" value="ECO:0007669"/>
    <property type="project" value="TreeGrafter"/>
</dbReference>
<keyword evidence="7" id="KW-1185">Reference proteome</keyword>
<dbReference type="NCBIfam" id="TIGR00639">
    <property type="entry name" value="PurN"/>
    <property type="match status" value="1"/>
</dbReference>
<dbReference type="EMBL" id="FNNA01000001">
    <property type="protein sequence ID" value="SDW07744.1"/>
    <property type="molecule type" value="Genomic_DNA"/>
</dbReference>
<dbReference type="PANTHER" id="PTHR43369">
    <property type="entry name" value="PHOSPHORIBOSYLGLYCINAMIDE FORMYLTRANSFERASE"/>
    <property type="match status" value="1"/>
</dbReference>
<dbReference type="STRING" id="1545044.SAMN05444276_10162"/>
<feature type="site" description="Raises pKa of active site His" evidence="4">
    <location>
        <position position="158"/>
    </location>
</feature>
<evidence type="ECO:0000259" key="5">
    <source>
        <dbReference type="Pfam" id="PF00551"/>
    </source>
</evidence>
<evidence type="ECO:0000256" key="4">
    <source>
        <dbReference type="HAMAP-Rule" id="MF_01930"/>
    </source>
</evidence>
<dbReference type="InterPro" id="IPR036477">
    <property type="entry name" value="Formyl_transf_N_sf"/>
</dbReference>
<comment type="pathway">
    <text evidence="1 4">Purine metabolism; IMP biosynthesis via de novo pathway; N(2)-formyl-N(1)-(5-phospho-D-ribosyl)glycinamide from N(1)-(5-phospho-D-ribosyl)glycinamide (10-formyl THF route): step 1/1.</text>
</comment>
<feature type="binding site" evidence="4">
    <location>
        <position position="78"/>
    </location>
    <ligand>
        <name>(6R)-10-formyltetrahydrofolate</name>
        <dbReference type="ChEBI" id="CHEBI:195366"/>
    </ligand>
</feature>
<feature type="domain" description="Formyl transferase N-terminal" evidence="5">
    <location>
        <begin position="16"/>
        <end position="195"/>
    </location>
</feature>
<dbReference type="Gene3D" id="3.40.50.170">
    <property type="entry name" value="Formyl transferase, N-terminal domain"/>
    <property type="match status" value="1"/>
</dbReference>
<feature type="binding site" evidence="4">
    <location>
        <begin position="103"/>
        <end position="106"/>
    </location>
    <ligand>
        <name>(6R)-10-formyltetrahydrofolate</name>
        <dbReference type="ChEBI" id="CHEBI:195366"/>
    </ligand>
</feature>
<evidence type="ECO:0000313" key="6">
    <source>
        <dbReference type="EMBL" id="SDW07744.1"/>
    </source>
</evidence>
<feature type="binding site" evidence="4">
    <location>
        <begin position="25"/>
        <end position="27"/>
    </location>
    <ligand>
        <name>N(1)-(5-phospho-beta-D-ribosyl)glycinamide</name>
        <dbReference type="ChEBI" id="CHEBI:143788"/>
    </ligand>
</feature>
<dbReference type="Proteomes" id="UP000182944">
    <property type="component" value="Unassembled WGS sequence"/>
</dbReference>
<reference evidence="7" key="1">
    <citation type="submission" date="2016-10" db="EMBL/GenBank/DDBJ databases">
        <authorList>
            <person name="Varghese N."/>
            <person name="Submissions S."/>
        </authorList>
    </citation>
    <scope>NUCLEOTIDE SEQUENCE [LARGE SCALE GENOMIC DNA]</scope>
    <source>
        <strain evidence="7">DSM 29303</strain>
    </source>
</reference>
<proteinExistence type="inferred from homology"/>
<dbReference type="SUPFAM" id="SSF53328">
    <property type="entry name" value="Formyltransferase"/>
    <property type="match status" value="1"/>
</dbReference>
<comment type="catalytic activity">
    <reaction evidence="4">
        <text>N(1)-(5-phospho-beta-D-ribosyl)glycinamide + (6R)-10-formyltetrahydrofolate = N(2)-formyl-N(1)-(5-phospho-beta-D-ribosyl)glycinamide + (6S)-5,6,7,8-tetrahydrofolate + H(+)</text>
        <dbReference type="Rhea" id="RHEA:15053"/>
        <dbReference type="ChEBI" id="CHEBI:15378"/>
        <dbReference type="ChEBI" id="CHEBI:57453"/>
        <dbReference type="ChEBI" id="CHEBI:143788"/>
        <dbReference type="ChEBI" id="CHEBI:147286"/>
        <dbReference type="ChEBI" id="CHEBI:195366"/>
        <dbReference type="EC" id="2.1.2.2"/>
    </reaction>
</comment>
<name>A0A1H2QM51_9RHOB</name>
<evidence type="ECO:0000256" key="2">
    <source>
        <dbReference type="ARBA" id="ARBA00022679"/>
    </source>
</evidence>
<dbReference type="InterPro" id="IPR002376">
    <property type="entry name" value="Formyl_transf_N"/>
</dbReference>
<dbReference type="Pfam" id="PF00551">
    <property type="entry name" value="Formyl_trans_N"/>
    <property type="match status" value="1"/>
</dbReference>
<protein>
    <recommendedName>
        <fullName evidence="4">Phosphoribosylglycinamide formyltransferase</fullName>
        <ecNumber evidence="4">2.1.2.2</ecNumber>
    </recommendedName>
    <alternativeName>
        <fullName evidence="4">5'-phosphoribosylglycinamide transformylase</fullName>
    </alternativeName>
    <alternativeName>
        <fullName evidence="4">GAR transformylase</fullName>
        <shortName evidence="4">GART</shortName>
    </alternativeName>
</protein>
<dbReference type="EC" id="2.1.2.2" evidence="4"/>